<accession>A0A6F8ZI82</accession>
<dbReference type="InterPro" id="IPR019288">
    <property type="entry name" value="3'-5'_exonuclease_PolB-like"/>
</dbReference>
<dbReference type="InterPro" id="IPR012337">
    <property type="entry name" value="RNaseH-like_sf"/>
</dbReference>
<sequence>MGGTPVMVLDVETVPDEEAWSRLGGRSEDAPLKPALQRVVAVAAAWLDGNGALRRLTALESPGSDEATLIRSTFRILESRPRLVGWNTRGFDLPVLVARAMLHQIRAPAYYAGPPFQSYRYRYADEIHTDLMDVLSQYGAAPRMRLAEMAAVLGIPAKVDGDGGDVVAWEAAGDRDRIRAYCETDVLATAVIWARYAWHRGWWGEDQCVTFAASVREFVSSAPGPHWDPWRTLDLRRVLPIGLGHAWEAGESEA</sequence>
<dbReference type="Gene3D" id="3.30.420.10">
    <property type="entry name" value="Ribonuclease H-like superfamily/Ribonuclease H"/>
    <property type="match status" value="1"/>
</dbReference>
<dbReference type="EMBL" id="LR778114">
    <property type="protein sequence ID" value="CAB1129589.1"/>
    <property type="molecule type" value="Genomic_DNA"/>
</dbReference>
<feature type="domain" description="Predicted 3'-5' exonuclease PolB-like" evidence="1">
    <location>
        <begin position="32"/>
        <end position="231"/>
    </location>
</feature>
<keyword evidence="3" id="KW-1185">Reference proteome</keyword>
<evidence type="ECO:0000259" key="1">
    <source>
        <dbReference type="Pfam" id="PF10108"/>
    </source>
</evidence>
<reference evidence="2 3" key="1">
    <citation type="submission" date="2020-02" db="EMBL/GenBank/DDBJ databases">
        <authorList>
            <person name="Hogendoorn C."/>
        </authorList>
    </citation>
    <scope>NUCLEOTIDE SEQUENCE [LARGE SCALE GENOMIC DNA]</scope>
    <source>
        <strain evidence="2">R501</strain>
    </source>
</reference>
<protein>
    <submittedName>
        <fullName evidence="2">3'-5' exonuclease</fullName>
    </submittedName>
</protein>
<keyword evidence="2" id="KW-0269">Exonuclease</keyword>
<dbReference type="AlphaFoldDB" id="A0A6F8ZI82"/>
<dbReference type="SUPFAM" id="SSF53098">
    <property type="entry name" value="Ribonuclease H-like"/>
    <property type="match status" value="1"/>
</dbReference>
<dbReference type="Proteomes" id="UP000503399">
    <property type="component" value="Chromosome"/>
</dbReference>
<dbReference type="InterPro" id="IPR036397">
    <property type="entry name" value="RNaseH_sf"/>
</dbReference>
<dbReference type="GO" id="GO:0004527">
    <property type="term" value="F:exonuclease activity"/>
    <property type="evidence" value="ECO:0007669"/>
    <property type="project" value="UniProtKB-KW"/>
</dbReference>
<name>A0A6F8ZI82_9FIRM</name>
<keyword evidence="2" id="KW-0378">Hydrolase</keyword>
<evidence type="ECO:0000313" key="2">
    <source>
        <dbReference type="EMBL" id="CAB1129589.1"/>
    </source>
</evidence>
<dbReference type="GO" id="GO:0003676">
    <property type="term" value="F:nucleic acid binding"/>
    <property type="evidence" value="ECO:0007669"/>
    <property type="project" value="InterPro"/>
</dbReference>
<proteinExistence type="predicted"/>
<dbReference type="CDD" id="cd05782">
    <property type="entry name" value="DNA_polB_like1_exo"/>
    <property type="match status" value="1"/>
</dbReference>
<dbReference type="KEGG" id="hfv:R50_2092"/>
<dbReference type="Pfam" id="PF10108">
    <property type="entry name" value="DNA_pol_B_exo2"/>
    <property type="match status" value="1"/>
</dbReference>
<keyword evidence="2" id="KW-0540">Nuclease</keyword>
<organism evidence="2 3">
    <name type="scientific">Candidatus Hydrogenisulfobacillus filiaventi</name>
    <dbReference type="NCBI Taxonomy" id="2707344"/>
    <lineage>
        <taxon>Bacteria</taxon>
        <taxon>Bacillati</taxon>
        <taxon>Bacillota</taxon>
        <taxon>Clostridia</taxon>
        <taxon>Eubacteriales</taxon>
        <taxon>Clostridiales Family XVII. Incertae Sedis</taxon>
        <taxon>Candidatus Hydrogenisulfobacillus</taxon>
    </lineage>
</organism>
<gene>
    <name evidence="2" type="ORF">R50_2092</name>
</gene>
<evidence type="ECO:0000313" key="3">
    <source>
        <dbReference type="Proteomes" id="UP000503399"/>
    </source>
</evidence>